<dbReference type="HOGENOM" id="CLU_571066_0_0_1"/>
<dbReference type="RefSeq" id="XP_014657523.1">
    <property type="nucleotide sequence ID" value="XM_014802037.1"/>
</dbReference>
<dbReference type="Pfam" id="PF06984">
    <property type="entry name" value="MRP-L47"/>
    <property type="match status" value="1"/>
</dbReference>
<feature type="compositionally biased region" description="Low complexity" evidence="8">
    <location>
        <begin position="261"/>
        <end position="275"/>
    </location>
</feature>
<dbReference type="InterPro" id="IPR010729">
    <property type="entry name" value="Ribosomal_uL29_mit"/>
</dbReference>
<dbReference type="InterPro" id="IPR038340">
    <property type="entry name" value="MRP-L47_sf"/>
</dbReference>
<comment type="similarity">
    <text evidence="2">Belongs to the universal ribosomal protein uL29 family.</text>
</comment>
<dbReference type="Gene3D" id="6.10.330.20">
    <property type="match status" value="1"/>
</dbReference>
<dbReference type="AlphaFoldDB" id="A0A081CD37"/>
<evidence type="ECO:0000256" key="6">
    <source>
        <dbReference type="ARBA" id="ARBA00035289"/>
    </source>
</evidence>
<evidence type="ECO:0000256" key="7">
    <source>
        <dbReference type="ARBA" id="ARBA00035399"/>
    </source>
</evidence>
<keyword evidence="10" id="KW-1185">Reference proteome</keyword>
<name>A0A081CD37_PSEA2</name>
<evidence type="ECO:0000256" key="5">
    <source>
        <dbReference type="ARBA" id="ARBA00023274"/>
    </source>
</evidence>
<evidence type="ECO:0000313" key="9">
    <source>
        <dbReference type="EMBL" id="GAK64583.1"/>
    </source>
</evidence>
<feature type="region of interest" description="Disordered" evidence="8">
    <location>
        <begin position="447"/>
        <end position="478"/>
    </location>
</feature>
<comment type="subcellular location">
    <subcellularLocation>
        <location evidence="1">Mitochondrion</location>
    </subcellularLocation>
</comment>
<protein>
    <recommendedName>
        <fullName evidence="6">Large ribosomal subunit protein uL29m</fullName>
    </recommendedName>
    <alternativeName>
        <fullName evidence="7">54S ribosomal protein L4, mitochondrial</fullName>
    </alternativeName>
</protein>
<dbReference type="GO" id="GO:0005762">
    <property type="term" value="C:mitochondrial large ribosomal subunit"/>
    <property type="evidence" value="ECO:0007669"/>
    <property type="project" value="TreeGrafter"/>
</dbReference>
<keyword evidence="5" id="KW-0687">Ribonucleoprotein</keyword>
<sequence length="478" mass="52698">MRRLHDPVASAALMHRRLVTLAQQRASSAWLASRSHGIQPATKEAAIFTRTQNFACSTLQWQASLYRDAVPPLSHRQVASSAERRSATFETEDRLDRPTATMCHATSVPWLNMQKRGSTVTLGLTVSGWRSNLPKKLARLPLNNLQPTNTPSHSNFVVAAIAEQLHRILASAHQCTAAAAFEGAGRSLAFGLVGLIQPSLRPPVGFKGTCQGAALASPTGLSVGGVRSARFSRARGAHIRITAMTTRSIFARLSQSLRAPAARSFSSSSRASQAPVPRPTKPASQSQPALPPTPRSQLEQIKQYPAHPLLQFFRTHRYEITDKSLGGPAAVEETMQDLVTPTKYYVRLPHAVHQDDLGREANSRSWLASELRLKSSKDLHTLWYVLLMERNRLATAWEELQRVGARQAARMWSQNLGRKNHRVRKSMARIKFVLNERRLALIDAQKQVREAVPAPEPTQGGSLFEDVDAEDSPKPSSA</sequence>
<evidence type="ECO:0000256" key="2">
    <source>
        <dbReference type="ARBA" id="ARBA00009254"/>
    </source>
</evidence>
<evidence type="ECO:0000256" key="3">
    <source>
        <dbReference type="ARBA" id="ARBA00022980"/>
    </source>
</evidence>
<dbReference type="PANTHER" id="PTHR21183">
    <property type="entry name" value="RIBOSOMAL PROTEIN L47, MITOCHONDRIAL-RELATED"/>
    <property type="match status" value="1"/>
</dbReference>
<evidence type="ECO:0000313" key="10">
    <source>
        <dbReference type="Proteomes" id="UP000053758"/>
    </source>
</evidence>
<proteinExistence type="inferred from homology"/>
<evidence type="ECO:0000256" key="4">
    <source>
        <dbReference type="ARBA" id="ARBA00023128"/>
    </source>
</evidence>
<dbReference type="Proteomes" id="UP000053758">
    <property type="component" value="Unassembled WGS sequence"/>
</dbReference>
<dbReference type="PANTHER" id="PTHR21183:SF18">
    <property type="entry name" value="LARGE RIBOSOMAL SUBUNIT PROTEIN UL29M"/>
    <property type="match status" value="1"/>
</dbReference>
<organism evidence="9 10">
    <name type="scientific">Pseudozyma antarctica</name>
    <name type="common">Yeast</name>
    <name type="synonym">Candida antarctica</name>
    <dbReference type="NCBI Taxonomy" id="84753"/>
    <lineage>
        <taxon>Eukaryota</taxon>
        <taxon>Fungi</taxon>
        <taxon>Dikarya</taxon>
        <taxon>Basidiomycota</taxon>
        <taxon>Ustilaginomycotina</taxon>
        <taxon>Ustilaginomycetes</taxon>
        <taxon>Ustilaginales</taxon>
        <taxon>Ustilaginaceae</taxon>
        <taxon>Moesziomyces</taxon>
    </lineage>
</organism>
<reference evidence="10" key="1">
    <citation type="journal article" date="2014" name="Genome Announc.">
        <title>Draft Genome Sequence of the Yeast Pseudozyma antarctica Type Strain JCM10317, a Producer of the Glycolipid Biosurfactants, Mannosylerythritol Lipids.</title>
        <authorList>
            <person name="Saika A."/>
            <person name="Koike H."/>
            <person name="Hori T."/>
            <person name="Fukuoka T."/>
            <person name="Sato S."/>
            <person name="Habe H."/>
            <person name="Kitamoto D."/>
            <person name="Morita T."/>
        </authorList>
    </citation>
    <scope>NUCLEOTIDE SEQUENCE [LARGE SCALE GENOMIC DNA]</scope>
    <source>
        <strain evidence="10">JCM 10317</strain>
    </source>
</reference>
<evidence type="ECO:0000256" key="8">
    <source>
        <dbReference type="SAM" id="MobiDB-lite"/>
    </source>
</evidence>
<keyword evidence="3" id="KW-0689">Ribosomal protein</keyword>
<dbReference type="GO" id="GO:0032543">
    <property type="term" value="P:mitochondrial translation"/>
    <property type="evidence" value="ECO:0007669"/>
    <property type="project" value="TreeGrafter"/>
</dbReference>
<dbReference type="GO" id="GO:0003735">
    <property type="term" value="F:structural constituent of ribosome"/>
    <property type="evidence" value="ECO:0007669"/>
    <property type="project" value="InterPro"/>
</dbReference>
<dbReference type="EMBL" id="DF830072">
    <property type="protein sequence ID" value="GAK64583.1"/>
    <property type="molecule type" value="Genomic_DNA"/>
</dbReference>
<feature type="region of interest" description="Disordered" evidence="8">
    <location>
        <begin position="261"/>
        <end position="296"/>
    </location>
</feature>
<dbReference type="GeneID" id="26303464"/>
<evidence type="ECO:0000256" key="1">
    <source>
        <dbReference type="ARBA" id="ARBA00004173"/>
    </source>
</evidence>
<accession>A0A081CD37</accession>
<gene>
    <name evidence="9" type="ORF">PAN0_005c2797</name>
</gene>
<keyword evidence="4" id="KW-0496">Mitochondrion</keyword>